<dbReference type="Pfam" id="PF07443">
    <property type="entry name" value="HARP"/>
    <property type="match status" value="1"/>
</dbReference>
<evidence type="ECO:0000313" key="2">
    <source>
        <dbReference type="EMBL" id="VDO96829.1"/>
    </source>
</evidence>
<dbReference type="InterPro" id="IPR010003">
    <property type="entry name" value="HARP_dom"/>
</dbReference>
<evidence type="ECO:0000313" key="3">
    <source>
        <dbReference type="Proteomes" id="UP000050761"/>
    </source>
</evidence>
<dbReference type="PROSITE" id="PS51467">
    <property type="entry name" value="HARP"/>
    <property type="match status" value="1"/>
</dbReference>
<name>A0A183FYA9_HELPZ</name>
<reference evidence="4" key="2">
    <citation type="submission" date="2019-09" db="UniProtKB">
        <authorList>
            <consortium name="WormBaseParasite"/>
        </authorList>
    </citation>
    <scope>IDENTIFICATION</scope>
</reference>
<feature type="domain" description="HARP" evidence="1">
    <location>
        <begin position="68"/>
        <end position="142"/>
    </location>
</feature>
<dbReference type="WBParaSite" id="HPBE_0001361501-mRNA-1">
    <property type="protein sequence ID" value="HPBE_0001361501-mRNA-1"/>
    <property type="gene ID" value="HPBE_0001361501"/>
</dbReference>
<dbReference type="AlphaFoldDB" id="A0A183FYA9"/>
<dbReference type="EMBL" id="UZAH01027998">
    <property type="protein sequence ID" value="VDO96829.1"/>
    <property type="molecule type" value="Genomic_DNA"/>
</dbReference>
<dbReference type="OrthoDB" id="2801544at2759"/>
<evidence type="ECO:0000313" key="4">
    <source>
        <dbReference type="WBParaSite" id="HPBE_0001361501-mRNA-1"/>
    </source>
</evidence>
<accession>A0A183FYA9</accession>
<gene>
    <name evidence="2" type="ORF">HPBE_LOCUS13616</name>
</gene>
<proteinExistence type="predicted"/>
<protein>
    <submittedName>
        <fullName evidence="4">HARP domain-containing protein</fullName>
    </submittedName>
</protein>
<accession>A0A3P8A162</accession>
<keyword evidence="3" id="KW-1185">Reference proteome</keyword>
<sequence>MSRPLTDEEKRRIAANKAEALRRAAERKKREALAAAAAAAAGTSGALPGQHPQNAAINVPVREFKPPTPAKLPRSCVHVTLSVLTKDRVKVRFTPYHVVVLDAIKSIPSRSYDANDRSWSIALSDVKTCQKVFNSLTVCLVF</sequence>
<organism evidence="3 4">
    <name type="scientific">Heligmosomoides polygyrus</name>
    <name type="common">Parasitic roundworm</name>
    <dbReference type="NCBI Taxonomy" id="6339"/>
    <lineage>
        <taxon>Eukaryota</taxon>
        <taxon>Metazoa</taxon>
        <taxon>Ecdysozoa</taxon>
        <taxon>Nematoda</taxon>
        <taxon>Chromadorea</taxon>
        <taxon>Rhabditida</taxon>
        <taxon>Rhabditina</taxon>
        <taxon>Rhabditomorpha</taxon>
        <taxon>Strongyloidea</taxon>
        <taxon>Heligmosomidae</taxon>
        <taxon>Heligmosomoides</taxon>
    </lineage>
</organism>
<dbReference type="Proteomes" id="UP000050761">
    <property type="component" value="Unassembled WGS sequence"/>
</dbReference>
<evidence type="ECO:0000259" key="1">
    <source>
        <dbReference type="PROSITE" id="PS51467"/>
    </source>
</evidence>
<reference evidence="2 3" key="1">
    <citation type="submission" date="2018-11" db="EMBL/GenBank/DDBJ databases">
        <authorList>
            <consortium name="Pathogen Informatics"/>
        </authorList>
    </citation>
    <scope>NUCLEOTIDE SEQUENCE [LARGE SCALE GENOMIC DNA]</scope>
</reference>